<proteinExistence type="predicted"/>
<dbReference type="Proteomes" id="UP000052167">
    <property type="component" value="Unassembled WGS sequence"/>
</dbReference>
<gene>
    <name evidence="1" type="ORF">GV68_20385</name>
</gene>
<dbReference type="RefSeq" id="WP_037167910.1">
    <property type="nucleotide sequence ID" value="NZ_JOKI01000020.1"/>
</dbReference>
<organism evidence="1 2">
    <name type="scientific">Pseudorhizobium pelagicum</name>
    <dbReference type="NCBI Taxonomy" id="1509405"/>
    <lineage>
        <taxon>Bacteria</taxon>
        <taxon>Pseudomonadati</taxon>
        <taxon>Pseudomonadota</taxon>
        <taxon>Alphaproteobacteria</taxon>
        <taxon>Hyphomicrobiales</taxon>
        <taxon>Rhizobiaceae</taxon>
        <taxon>Rhizobium/Agrobacterium group</taxon>
        <taxon>Pseudorhizobium</taxon>
    </lineage>
</organism>
<reference evidence="1 2" key="1">
    <citation type="submission" date="2014-06" db="EMBL/GenBank/DDBJ databases">
        <title>Rhizobium pelagicum/R2-400B4.</title>
        <authorList>
            <person name="Kimes N.E."/>
            <person name="Lopez-Perez M."/>
        </authorList>
    </citation>
    <scope>NUCLEOTIDE SEQUENCE [LARGE SCALE GENOMIC DNA]</scope>
    <source>
        <strain evidence="1 2">R2-400B4</strain>
    </source>
</reference>
<evidence type="ECO:0000313" key="1">
    <source>
        <dbReference type="EMBL" id="KEQ02611.1"/>
    </source>
</evidence>
<dbReference type="OrthoDB" id="8373752at2"/>
<evidence type="ECO:0000313" key="2">
    <source>
        <dbReference type="Proteomes" id="UP000052167"/>
    </source>
</evidence>
<comment type="caution">
    <text evidence="1">The sequence shown here is derived from an EMBL/GenBank/DDBJ whole genome shotgun (WGS) entry which is preliminary data.</text>
</comment>
<dbReference type="EMBL" id="JOKJ01000047">
    <property type="protein sequence ID" value="KEQ02611.1"/>
    <property type="molecule type" value="Genomic_DNA"/>
</dbReference>
<protein>
    <submittedName>
        <fullName evidence="1">Uncharacterized protein</fullName>
    </submittedName>
</protein>
<sequence>MSTVTDLVAGLVRAANEVETLQEAEARRLLSSALRTIRDLRMEGGIPPRPDNTDEAAELLEACYQLHYGVADAEGVRQALLKAAIMIRDLHILQDSRKPRLH</sequence>
<keyword evidence="2" id="KW-1185">Reference proteome</keyword>
<name>A0A922NZZ5_9HYPH</name>
<accession>A0A922NZZ5</accession>
<dbReference type="AlphaFoldDB" id="A0A922NZZ5"/>